<evidence type="ECO:0000313" key="1">
    <source>
        <dbReference type="EMBL" id="CAG9311953.1"/>
    </source>
</evidence>
<keyword evidence="2" id="KW-1185">Reference proteome</keyword>
<organism evidence="1 2">
    <name type="scientific">Blepharisma stoltei</name>
    <dbReference type="NCBI Taxonomy" id="1481888"/>
    <lineage>
        <taxon>Eukaryota</taxon>
        <taxon>Sar</taxon>
        <taxon>Alveolata</taxon>
        <taxon>Ciliophora</taxon>
        <taxon>Postciliodesmatophora</taxon>
        <taxon>Heterotrichea</taxon>
        <taxon>Heterotrichida</taxon>
        <taxon>Blepharismidae</taxon>
        <taxon>Blepharisma</taxon>
    </lineage>
</organism>
<reference evidence="1" key="1">
    <citation type="submission" date="2021-09" db="EMBL/GenBank/DDBJ databases">
        <authorList>
            <consortium name="AG Swart"/>
            <person name="Singh M."/>
            <person name="Singh A."/>
            <person name="Seah K."/>
            <person name="Emmerich C."/>
        </authorList>
    </citation>
    <scope>NUCLEOTIDE SEQUENCE</scope>
    <source>
        <strain evidence="1">ATCC30299</strain>
    </source>
</reference>
<proteinExistence type="predicted"/>
<evidence type="ECO:0008006" key="3">
    <source>
        <dbReference type="Google" id="ProtNLM"/>
    </source>
</evidence>
<protein>
    <recommendedName>
        <fullName evidence="3">START domain-containing protein</fullName>
    </recommendedName>
</protein>
<dbReference type="AlphaFoldDB" id="A0AAU9IIC8"/>
<dbReference type="Proteomes" id="UP001162131">
    <property type="component" value="Unassembled WGS sequence"/>
</dbReference>
<dbReference type="SUPFAM" id="SSF55961">
    <property type="entry name" value="Bet v1-like"/>
    <property type="match status" value="1"/>
</dbReference>
<accession>A0AAU9IIC8</accession>
<gene>
    <name evidence="1" type="ORF">BSTOLATCC_MIC5212</name>
</gene>
<dbReference type="EMBL" id="CAJZBQ010000005">
    <property type="protein sequence ID" value="CAG9311953.1"/>
    <property type="molecule type" value="Genomic_DNA"/>
</dbReference>
<dbReference type="InterPro" id="IPR023393">
    <property type="entry name" value="START-like_dom_sf"/>
</dbReference>
<comment type="caution">
    <text evidence="1">The sequence shown here is derived from an EMBL/GenBank/DDBJ whole genome shotgun (WGS) entry which is preliminary data.</text>
</comment>
<evidence type="ECO:0000313" key="2">
    <source>
        <dbReference type="Proteomes" id="UP001162131"/>
    </source>
</evidence>
<dbReference type="Gene3D" id="3.30.530.20">
    <property type="match status" value="1"/>
</dbReference>
<sequence>MGKLQTFLEEFKAAFYSDDVECQLRVHEKLENHYHHHPNLRKISQKCAEYQKFLEEIDCYDMCLELLLNNDWDLEYEGNDILVESRGSGADFVSRASLLINASILPTLSVITETDLLSTWVQVLNGVEIIAEPTNSRKLGFYNFWFPWPLSDRQCVLEFSAYPVRSEQGVLIMMKTPETSKYLGAEIPAAAEGLARMNIPIGGVFVQYISPILTKVVIVVQANGNISSVPDWLFNFGTKRIMYYLMDALRNQVLNFQGSIYERRVAEREEYYRFICQYIQHNIGD</sequence>
<name>A0AAU9IIC8_9CILI</name>